<dbReference type="Pfam" id="PF12412">
    <property type="entry name" value="DUF3667"/>
    <property type="match status" value="1"/>
</dbReference>
<protein>
    <recommendedName>
        <fullName evidence="5">DUF3667 domain-containing protein</fullName>
    </recommendedName>
</protein>
<evidence type="ECO:0000256" key="2">
    <source>
        <dbReference type="SAM" id="Phobius"/>
    </source>
</evidence>
<evidence type="ECO:0008006" key="5">
    <source>
        <dbReference type="Google" id="ProtNLM"/>
    </source>
</evidence>
<dbReference type="InterPro" id="IPR022134">
    <property type="entry name" value="DUF3667"/>
</dbReference>
<feature type="transmembrane region" description="Helical" evidence="2">
    <location>
        <begin position="344"/>
        <end position="367"/>
    </location>
</feature>
<dbReference type="OrthoDB" id="9111327at2"/>
<feature type="transmembrane region" description="Helical" evidence="2">
    <location>
        <begin position="288"/>
        <end position="309"/>
    </location>
</feature>
<feature type="coiled-coil region" evidence="1">
    <location>
        <begin position="153"/>
        <end position="184"/>
    </location>
</feature>
<feature type="transmembrane region" description="Helical" evidence="2">
    <location>
        <begin position="115"/>
        <end position="133"/>
    </location>
</feature>
<organism evidence="3 4">
    <name type="scientific">Sphingomonas oleivorans</name>
    <dbReference type="NCBI Taxonomy" id="1735121"/>
    <lineage>
        <taxon>Bacteria</taxon>
        <taxon>Pseudomonadati</taxon>
        <taxon>Pseudomonadota</taxon>
        <taxon>Alphaproteobacteria</taxon>
        <taxon>Sphingomonadales</taxon>
        <taxon>Sphingomonadaceae</taxon>
        <taxon>Sphingomonas</taxon>
    </lineage>
</organism>
<reference evidence="3 4" key="1">
    <citation type="submission" date="2017-09" db="EMBL/GenBank/DDBJ databases">
        <title>Sphingomonas panjinensis sp.nov., isolated from oil-contaminated soil.</title>
        <authorList>
            <person name="Wang L."/>
            <person name="Chen L."/>
        </authorList>
    </citation>
    <scope>NUCLEOTIDE SEQUENCE [LARGE SCALE GENOMIC DNA]</scope>
    <source>
        <strain evidence="3 4">FW-11</strain>
    </source>
</reference>
<evidence type="ECO:0000256" key="1">
    <source>
        <dbReference type="SAM" id="Coils"/>
    </source>
</evidence>
<comment type="caution">
    <text evidence="3">The sequence shown here is derived from an EMBL/GenBank/DDBJ whole genome shotgun (WGS) entry which is preliminary data.</text>
</comment>
<dbReference type="AlphaFoldDB" id="A0A2T5G0T2"/>
<keyword evidence="1" id="KW-0175">Coiled coil</keyword>
<dbReference type="Proteomes" id="UP000244162">
    <property type="component" value="Unassembled WGS sequence"/>
</dbReference>
<feature type="transmembrane region" description="Helical" evidence="2">
    <location>
        <begin position="258"/>
        <end position="276"/>
    </location>
</feature>
<keyword evidence="2" id="KW-0812">Transmembrane</keyword>
<dbReference type="EMBL" id="NWBU01000004">
    <property type="protein sequence ID" value="PTQ12766.1"/>
    <property type="molecule type" value="Genomic_DNA"/>
</dbReference>
<name>A0A2T5G0T2_9SPHN</name>
<proteinExistence type="predicted"/>
<keyword evidence="2" id="KW-0472">Membrane</keyword>
<keyword evidence="2" id="KW-1133">Transmembrane helix</keyword>
<evidence type="ECO:0000313" key="3">
    <source>
        <dbReference type="EMBL" id="PTQ12766.1"/>
    </source>
</evidence>
<sequence>MGAMGEGIEEVGAVVSGGLAAREIDRLGRGDAAAHGHEGEGAGGACANCGTVRVGSYCHSCGQTGHLHRNLHALIHDIAHGVFHFEGRIWHTLPLLAFRPGELTRRYVQGQRVRFVSPMALFLFSVFLMFAVVSNLPLWSSGKHATAGGALGLNQAETQIADELKEEREKLSELEEARAEAVQEGGKVASIDTKLAKTRKDIAQLEMAQKALSVGSVPKIDLDLDSSDGKNWLERKVEHASKNPELMLYKMKSSGYKYSWALIPISLPFIWLLFAFRRDVGFYDHAVFATYSLSFMSLFVVALSIALALGVSANWVTLAAMIVPPIHMYKQLKYGYGLGRFGATWRTFALLMVVSITSSLFLMWLLYLGSGD</sequence>
<keyword evidence="4" id="KW-1185">Reference proteome</keyword>
<accession>A0A2T5G0T2</accession>
<evidence type="ECO:0000313" key="4">
    <source>
        <dbReference type="Proteomes" id="UP000244162"/>
    </source>
</evidence>
<gene>
    <name evidence="3" type="ORF">CLG96_01015</name>
</gene>